<gene>
    <name evidence="2" type="ORF">FL622_16345</name>
</gene>
<dbReference type="Proteomes" id="UP000317155">
    <property type="component" value="Unassembled WGS sequence"/>
</dbReference>
<comment type="caution">
    <text evidence="2">The sequence shown here is derived from an EMBL/GenBank/DDBJ whole genome shotgun (WGS) entry which is preliminary data.</text>
</comment>
<dbReference type="InterPro" id="IPR021382">
    <property type="entry name" value="DUF3014"/>
</dbReference>
<protein>
    <submittedName>
        <fullName evidence="2">DUF3014 domain-containing protein</fullName>
    </submittedName>
</protein>
<dbReference type="OrthoDB" id="5502479at2"/>
<reference evidence="2 3" key="1">
    <citation type="submission" date="2019-07" db="EMBL/GenBank/DDBJ databases">
        <title>Insights of Desulfuromonas acetexigens electromicrobiology.</title>
        <authorList>
            <person name="Katuri K."/>
            <person name="Sapireddy V."/>
            <person name="Shaw D.R."/>
            <person name="Saikaly P."/>
        </authorList>
    </citation>
    <scope>NUCLEOTIDE SEQUENCE [LARGE SCALE GENOMIC DNA]</scope>
    <source>
        <strain evidence="2 3">2873</strain>
    </source>
</reference>
<dbReference type="Pfam" id="PF11219">
    <property type="entry name" value="DUF3014"/>
    <property type="match status" value="1"/>
</dbReference>
<dbReference type="EMBL" id="VJVV01000018">
    <property type="protein sequence ID" value="TRO78410.1"/>
    <property type="molecule type" value="Genomic_DNA"/>
</dbReference>
<keyword evidence="3" id="KW-1185">Reference proteome</keyword>
<sequence>MKKSILLPAALFVALLGAIFLFFAPRKPQPGTAVVAPVTAPAAEPAAAEPQYPLTPPPEAATEQPTKPSADETAPPQVAATEDSEVVMARLLALLRGQARSGELLILDHFIPRFVVTVDNLAGKDLSRKQLPVKGASGPFLVHNSAEGEGIHPDNARRYSAFVALAEALDSRELVDLYVRLYPEFQKAYENLGQPKAYFNDRLIAVIDHLLATPEPTEPIRLHRPKILYQFADPDLEERGAGQKILLRVGADNRARLKAKLQSLRAELLTRVIAPAVEKTEP</sequence>
<proteinExistence type="predicted"/>
<accession>A0A550J5B0</accession>
<dbReference type="RefSeq" id="WP_092055153.1">
    <property type="nucleotide sequence ID" value="NZ_FOJJ01000010.1"/>
</dbReference>
<feature type="region of interest" description="Disordered" evidence="1">
    <location>
        <begin position="46"/>
        <end position="80"/>
    </location>
</feature>
<evidence type="ECO:0000313" key="2">
    <source>
        <dbReference type="EMBL" id="TRO78410.1"/>
    </source>
</evidence>
<evidence type="ECO:0000256" key="1">
    <source>
        <dbReference type="SAM" id="MobiDB-lite"/>
    </source>
</evidence>
<dbReference type="AlphaFoldDB" id="A0A550J5B0"/>
<name>A0A550J5B0_9BACT</name>
<evidence type="ECO:0000313" key="3">
    <source>
        <dbReference type="Proteomes" id="UP000317155"/>
    </source>
</evidence>
<organism evidence="2 3">
    <name type="scientific">Trichloromonas acetexigens</name>
    <dbReference type="NCBI Taxonomy" id="38815"/>
    <lineage>
        <taxon>Bacteria</taxon>
        <taxon>Pseudomonadati</taxon>
        <taxon>Thermodesulfobacteriota</taxon>
        <taxon>Desulfuromonadia</taxon>
        <taxon>Desulfuromonadales</taxon>
        <taxon>Trichloromonadaceae</taxon>
        <taxon>Trichloromonas</taxon>
    </lineage>
</organism>